<gene>
    <name evidence="3" type="ORF">T9A_01786</name>
</gene>
<feature type="compositionally biased region" description="Basic and acidic residues" evidence="1">
    <location>
        <begin position="253"/>
        <end position="266"/>
    </location>
</feature>
<accession>A0ABR4WCZ6</accession>
<feature type="signal peptide" evidence="2">
    <location>
        <begin position="1"/>
        <end position="17"/>
    </location>
</feature>
<feature type="compositionally biased region" description="Basic and acidic residues" evidence="1">
    <location>
        <begin position="234"/>
        <end position="244"/>
    </location>
</feature>
<name>A0ABR4WCZ6_9GAMM</name>
<organism evidence="3 4">
    <name type="scientific">Alcanivorax jadensis T9</name>
    <dbReference type="NCBI Taxonomy" id="1177181"/>
    <lineage>
        <taxon>Bacteria</taxon>
        <taxon>Pseudomonadati</taxon>
        <taxon>Pseudomonadota</taxon>
        <taxon>Gammaproteobacteria</taxon>
        <taxon>Oceanospirillales</taxon>
        <taxon>Alcanivoracaceae</taxon>
        <taxon>Alcanivorax</taxon>
    </lineage>
</organism>
<dbReference type="EMBL" id="ARXU01000005">
    <property type="protein sequence ID" value="KGD61337.1"/>
    <property type="molecule type" value="Genomic_DNA"/>
</dbReference>
<evidence type="ECO:0000313" key="3">
    <source>
        <dbReference type="EMBL" id="KGD61337.1"/>
    </source>
</evidence>
<feature type="chain" id="PRO_5046540446" evidence="2">
    <location>
        <begin position="18"/>
        <end position="284"/>
    </location>
</feature>
<protein>
    <submittedName>
        <fullName evidence="3">Uncharacterized protein</fullName>
    </submittedName>
</protein>
<evidence type="ECO:0000256" key="1">
    <source>
        <dbReference type="SAM" id="MobiDB-lite"/>
    </source>
</evidence>
<dbReference type="Proteomes" id="UP000029443">
    <property type="component" value="Unassembled WGS sequence"/>
</dbReference>
<feature type="compositionally biased region" description="Low complexity" evidence="1">
    <location>
        <begin position="131"/>
        <end position="149"/>
    </location>
</feature>
<reference evidence="3 4" key="1">
    <citation type="submission" date="2012-09" db="EMBL/GenBank/DDBJ databases">
        <title>Genome Sequence of alkane-degrading Bacterium Alcanivorax jadensis T9.</title>
        <authorList>
            <person name="Lai Q."/>
            <person name="Shao Z."/>
        </authorList>
    </citation>
    <scope>NUCLEOTIDE SEQUENCE [LARGE SCALE GENOMIC DNA]</scope>
    <source>
        <strain evidence="3 4">T9</strain>
    </source>
</reference>
<feature type="compositionally biased region" description="Low complexity" evidence="1">
    <location>
        <begin position="215"/>
        <end position="227"/>
    </location>
</feature>
<comment type="caution">
    <text evidence="3">The sequence shown here is derived from an EMBL/GenBank/DDBJ whole genome shotgun (WGS) entry which is preliminary data.</text>
</comment>
<keyword evidence="2" id="KW-0732">Signal</keyword>
<feature type="compositionally biased region" description="Pro residues" evidence="1">
    <location>
        <begin position="150"/>
        <end position="162"/>
    </location>
</feature>
<proteinExistence type="predicted"/>
<evidence type="ECO:0000256" key="2">
    <source>
        <dbReference type="SAM" id="SignalP"/>
    </source>
</evidence>
<feature type="compositionally biased region" description="Low complexity" evidence="1">
    <location>
        <begin position="101"/>
        <end position="112"/>
    </location>
</feature>
<keyword evidence="4" id="KW-1185">Reference proteome</keyword>
<evidence type="ECO:0000313" key="4">
    <source>
        <dbReference type="Proteomes" id="UP000029443"/>
    </source>
</evidence>
<sequence length="284" mass="29978">MTLLASAALAMPVTALAAETPQRGMPEAQVRADFGSPASVQGPVGSPAITRWNYDGFTVYFENGISLHTVVDRPASAAPDVVSGTQQLPAIEETTADTEQEQQAAPESAAPPMFDPVSGSFVGAETKQDAPAEQQPATIEAPEPEAPQQTPEPAPEPEPAPKPQANVTEDGPEAVTEPTEPATAPQSKEQTPADGEFRFDPVTGRIIIAGEVTPEQAAAKKQQQLEQQAEETAESAKAEAKQLEEQAADAVADAEKQADEAEQKVEEVEEESQGGFSIDWDARR</sequence>
<feature type="region of interest" description="Disordered" evidence="1">
    <location>
        <begin position="95"/>
        <end position="284"/>
    </location>
</feature>